<proteinExistence type="predicted"/>
<dbReference type="Gene3D" id="2.40.50.1020">
    <property type="entry name" value="LytTr DNA-binding domain"/>
    <property type="match status" value="1"/>
</dbReference>
<dbReference type="PANTHER" id="PTHR37299">
    <property type="entry name" value="TRANSCRIPTIONAL REGULATOR-RELATED"/>
    <property type="match status" value="1"/>
</dbReference>
<feature type="domain" description="HTH LytTR-type" evidence="1">
    <location>
        <begin position="55"/>
        <end position="147"/>
    </location>
</feature>
<dbReference type="InterPro" id="IPR046947">
    <property type="entry name" value="LytR-like"/>
</dbReference>
<evidence type="ECO:0000259" key="1">
    <source>
        <dbReference type="PROSITE" id="PS50930"/>
    </source>
</evidence>
<dbReference type="Proteomes" id="UP000050961">
    <property type="component" value="Unassembled WGS sequence"/>
</dbReference>
<dbReference type="STRING" id="1423806.FD15_GL000904"/>
<dbReference type="PATRIC" id="fig|1423806.3.peg.918"/>
<evidence type="ECO:0000313" key="2">
    <source>
        <dbReference type="EMBL" id="KRN07613.1"/>
    </source>
</evidence>
<organism evidence="2 3">
    <name type="scientific">Liquorilactobacillus sucicola DSM 21376 = JCM 15457</name>
    <dbReference type="NCBI Taxonomy" id="1423806"/>
    <lineage>
        <taxon>Bacteria</taxon>
        <taxon>Bacillati</taxon>
        <taxon>Bacillota</taxon>
        <taxon>Bacilli</taxon>
        <taxon>Lactobacillales</taxon>
        <taxon>Lactobacillaceae</taxon>
        <taxon>Liquorilactobacillus</taxon>
    </lineage>
</organism>
<dbReference type="RefSeq" id="WP_034988980.1">
    <property type="nucleotide sequence ID" value="NZ_AYZF01000002.1"/>
</dbReference>
<dbReference type="SMART" id="SM00850">
    <property type="entry name" value="LytTR"/>
    <property type="match status" value="1"/>
</dbReference>
<dbReference type="InterPro" id="IPR007492">
    <property type="entry name" value="LytTR_DNA-bd_dom"/>
</dbReference>
<gene>
    <name evidence="2" type="ORF">FD15_GL000904</name>
</gene>
<dbReference type="PROSITE" id="PS50930">
    <property type="entry name" value="HTH_LYTTR"/>
    <property type="match status" value="1"/>
</dbReference>
<sequence length="152" mass="17541">MIKIKVVKISKNVDDEVLFHVHEVTGNIQQAISILKSNNQHFFASAVDSTREQQLDYANIVFVEYLERQMFIYTADKVYYVRCSLAKFNQESPNYLVQISKATMINLYTISSFETKINGNLLVTLNTGEQQIVSRKFVAHLRKKLKLFSIVS</sequence>
<dbReference type="GO" id="GO:0003677">
    <property type="term" value="F:DNA binding"/>
    <property type="evidence" value="ECO:0007669"/>
    <property type="project" value="InterPro"/>
</dbReference>
<dbReference type="GO" id="GO:0000156">
    <property type="term" value="F:phosphorelay response regulator activity"/>
    <property type="evidence" value="ECO:0007669"/>
    <property type="project" value="InterPro"/>
</dbReference>
<dbReference type="EMBL" id="AYZF01000002">
    <property type="protein sequence ID" value="KRN07613.1"/>
    <property type="molecule type" value="Genomic_DNA"/>
</dbReference>
<evidence type="ECO:0000313" key="3">
    <source>
        <dbReference type="Proteomes" id="UP000050961"/>
    </source>
</evidence>
<dbReference type="OrthoDB" id="9808614at2"/>
<name>A0A0R2E5N6_9LACO</name>
<protein>
    <recommendedName>
        <fullName evidence="1">HTH LytTR-type domain-containing protein</fullName>
    </recommendedName>
</protein>
<keyword evidence="3" id="KW-1185">Reference proteome</keyword>
<comment type="caution">
    <text evidence="2">The sequence shown here is derived from an EMBL/GenBank/DDBJ whole genome shotgun (WGS) entry which is preliminary data.</text>
</comment>
<dbReference type="Pfam" id="PF04397">
    <property type="entry name" value="LytTR"/>
    <property type="match status" value="1"/>
</dbReference>
<dbReference type="PANTHER" id="PTHR37299:SF4">
    <property type="entry name" value="TRANSCRIPTIONAL REGULATOR"/>
    <property type="match status" value="1"/>
</dbReference>
<accession>A0A0R2E5N6</accession>
<dbReference type="AlphaFoldDB" id="A0A0R2E5N6"/>
<reference evidence="2 3" key="1">
    <citation type="journal article" date="2015" name="Genome Announc.">
        <title>Expanding the biotechnology potential of lactobacilli through comparative genomics of 213 strains and associated genera.</title>
        <authorList>
            <person name="Sun Z."/>
            <person name="Harris H.M."/>
            <person name="McCann A."/>
            <person name="Guo C."/>
            <person name="Argimon S."/>
            <person name="Zhang W."/>
            <person name="Yang X."/>
            <person name="Jeffery I.B."/>
            <person name="Cooney J.C."/>
            <person name="Kagawa T.F."/>
            <person name="Liu W."/>
            <person name="Song Y."/>
            <person name="Salvetti E."/>
            <person name="Wrobel A."/>
            <person name="Rasinkangas P."/>
            <person name="Parkhill J."/>
            <person name="Rea M.C."/>
            <person name="O'Sullivan O."/>
            <person name="Ritari J."/>
            <person name="Douillard F.P."/>
            <person name="Paul Ross R."/>
            <person name="Yang R."/>
            <person name="Briner A.E."/>
            <person name="Felis G.E."/>
            <person name="de Vos W.M."/>
            <person name="Barrangou R."/>
            <person name="Klaenhammer T.R."/>
            <person name="Caufield P.W."/>
            <person name="Cui Y."/>
            <person name="Zhang H."/>
            <person name="O'Toole P.W."/>
        </authorList>
    </citation>
    <scope>NUCLEOTIDE SEQUENCE [LARGE SCALE GENOMIC DNA]</scope>
    <source>
        <strain evidence="2 3">DSM 21376</strain>
    </source>
</reference>